<name>A0AAX4PL11_9CHLO</name>
<keyword evidence="7" id="KW-1185">Reference proteome</keyword>
<protein>
    <submittedName>
        <fullName evidence="6">Alanine--glyoxylate aminotransferase</fullName>
    </submittedName>
</protein>
<keyword evidence="5" id="KW-0472">Membrane</keyword>
<dbReference type="PANTHER" id="PTHR45688">
    <property type="match status" value="1"/>
</dbReference>
<dbReference type="GO" id="GO:0005739">
    <property type="term" value="C:mitochondrion"/>
    <property type="evidence" value="ECO:0007669"/>
    <property type="project" value="TreeGrafter"/>
</dbReference>
<dbReference type="InterPro" id="IPR049704">
    <property type="entry name" value="Aminotrans_3_PPA_site"/>
</dbReference>
<accession>A0AAX4PL11</accession>
<proteinExistence type="inferred from homology"/>
<dbReference type="Proteomes" id="UP001472866">
    <property type="component" value="Chromosome 15"/>
</dbReference>
<reference evidence="6 7" key="1">
    <citation type="submission" date="2024-03" db="EMBL/GenBank/DDBJ databases">
        <title>Complete genome sequence of the green alga Chloropicon roscoffensis RCC1871.</title>
        <authorList>
            <person name="Lemieux C."/>
            <person name="Pombert J.-F."/>
            <person name="Otis C."/>
            <person name="Turmel M."/>
        </authorList>
    </citation>
    <scope>NUCLEOTIDE SEQUENCE [LARGE SCALE GENOMIC DNA]</scope>
    <source>
        <strain evidence="6 7">RCC1871</strain>
    </source>
</reference>
<dbReference type="GO" id="GO:0008483">
    <property type="term" value="F:transaminase activity"/>
    <property type="evidence" value="ECO:0007669"/>
    <property type="project" value="UniProtKB-KW"/>
</dbReference>
<evidence type="ECO:0000256" key="1">
    <source>
        <dbReference type="ARBA" id="ARBA00008954"/>
    </source>
</evidence>
<evidence type="ECO:0000256" key="3">
    <source>
        <dbReference type="RuleBase" id="RU003560"/>
    </source>
</evidence>
<dbReference type="InterPro" id="IPR015421">
    <property type="entry name" value="PyrdxlP-dep_Trfase_major"/>
</dbReference>
<dbReference type="AlphaFoldDB" id="A0AAX4PL11"/>
<gene>
    <name evidence="6" type="ORF">HKI87_15g80150</name>
</gene>
<dbReference type="CDD" id="cd00610">
    <property type="entry name" value="OAT_like"/>
    <property type="match status" value="1"/>
</dbReference>
<dbReference type="EMBL" id="CP151515">
    <property type="protein sequence ID" value="WZN66448.1"/>
    <property type="molecule type" value="Genomic_DNA"/>
</dbReference>
<comment type="similarity">
    <text evidence="1 3">Belongs to the class-III pyridoxal-phosphate-dependent aminotransferase family.</text>
</comment>
<feature type="region of interest" description="Disordered" evidence="4">
    <location>
        <begin position="32"/>
        <end position="54"/>
    </location>
</feature>
<keyword evidence="2 3" id="KW-0663">Pyridoxal phosphate</keyword>
<organism evidence="6 7">
    <name type="scientific">Chloropicon roscoffensis</name>
    <dbReference type="NCBI Taxonomy" id="1461544"/>
    <lineage>
        <taxon>Eukaryota</taxon>
        <taxon>Viridiplantae</taxon>
        <taxon>Chlorophyta</taxon>
        <taxon>Chloropicophyceae</taxon>
        <taxon>Chloropicales</taxon>
        <taxon>Chloropicaceae</taxon>
        <taxon>Chloropicon</taxon>
    </lineage>
</organism>
<evidence type="ECO:0000256" key="5">
    <source>
        <dbReference type="SAM" id="Phobius"/>
    </source>
</evidence>
<dbReference type="Gene3D" id="3.90.1150.10">
    <property type="entry name" value="Aspartate Aminotransferase, domain 1"/>
    <property type="match status" value="1"/>
</dbReference>
<dbReference type="Pfam" id="PF00202">
    <property type="entry name" value="Aminotran_3"/>
    <property type="match status" value="1"/>
</dbReference>
<evidence type="ECO:0000313" key="6">
    <source>
        <dbReference type="EMBL" id="WZN66448.1"/>
    </source>
</evidence>
<keyword evidence="6" id="KW-0808">Transferase</keyword>
<dbReference type="SUPFAM" id="SSF53383">
    <property type="entry name" value="PLP-dependent transferases"/>
    <property type="match status" value="1"/>
</dbReference>
<dbReference type="Gene3D" id="3.40.640.10">
    <property type="entry name" value="Type I PLP-dependent aspartate aminotransferase-like (Major domain)"/>
    <property type="match status" value="1"/>
</dbReference>
<sequence>MSATAALSSYPVTYPTDPVGLDDLDLDLEAEEARSWDASTTTTTDEGTFTEEEDAEVSAESELGALVGMRIRILGPNLSLLYNEPIHLVRGSGCYLVDRQNKRYLDAVNNVPVVGHSEPRVAEAVSEAMRTLNTNIRYIREDYLDYAEELLAMFPAGLDTVYFCNSGSEANDLALRIAREVGHAEARRDVVVMDGAYHGHTEACIEISPYKFNRAGGKGKPETTHVMPLPDTCRGKGLDGGAEAEKILEASRRAGRPAPCAFICESLLSCGGQVILPPGYLKGVYGAMRRVGAVCIADEVQCGFGRTGAHFWGFQNQGVVPDIVILGKSIGNGFPLSAVVLRRELAEKFSSGGMEYFNTFGGCNAAVAAGHAVLRVIKQDRLQENARVVGKHILESLRALARDFDVIGDVRGIGLFAGIEFVTSKSTLLHAPSIAKFVCNSCKDRLVLVSTDGMHSNVIKIKPPVCFSMEEADVLVSTIRAALNEDLTEDILPGLLQADLDYNLKFQRERTQQRAMTVSLSRGQAQIVGFCAATAIMAGALAYSSWRSKS</sequence>
<dbReference type="GO" id="GO:0030170">
    <property type="term" value="F:pyridoxal phosphate binding"/>
    <property type="evidence" value="ECO:0007669"/>
    <property type="project" value="InterPro"/>
</dbReference>
<dbReference type="PANTHER" id="PTHR45688:SF13">
    <property type="entry name" value="ALANINE--GLYOXYLATE AMINOTRANSFERASE 2-LIKE"/>
    <property type="match status" value="1"/>
</dbReference>
<evidence type="ECO:0000256" key="4">
    <source>
        <dbReference type="SAM" id="MobiDB-lite"/>
    </source>
</evidence>
<dbReference type="PROSITE" id="PS00600">
    <property type="entry name" value="AA_TRANSFER_CLASS_3"/>
    <property type="match status" value="1"/>
</dbReference>
<dbReference type="InterPro" id="IPR015424">
    <property type="entry name" value="PyrdxlP-dep_Trfase"/>
</dbReference>
<dbReference type="InterPro" id="IPR005814">
    <property type="entry name" value="Aminotrans_3"/>
</dbReference>
<keyword evidence="6" id="KW-0032">Aminotransferase</keyword>
<keyword evidence="5" id="KW-1133">Transmembrane helix</keyword>
<feature type="transmembrane region" description="Helical" evidence="5">
    <location>
        <begin position="527"/>
        <end position="546"/>
    </location>
</feature>
<dbReference type="InterPro" id="IPR015422">
    <property type="entry name" value="PyrdxlP-dep_Trfase_small"/>
</dbReference>
<keyword evidence="5" id="KW-0812">Transmembrane</keyword>
<evidence type="ECO:0000313" key="7">
    <source>
        <dbReference type="Proteomes" id="UP001472866"/>
    </source>
</evidence>
<evidence type="ECO:0000256" key="2">
    <source>
        <dbReference type="ARBA" id="ARBA00022898"/>
    </source>
</evidence>